<gene>
    <name evidence="2" type="ORF">BDY21DRAFT_366613</name>
</gene>
<accession>A0A6A6NQP7</accession>
<dbReference type="EMBL" id="MU001694">
    <property type="protein sequence ID" value="KAF2453888.1"/>
    <property type="molecule type" value="Genomic_DNA"/>
</dbReference>
<organism evidence="2 3">
    <name type="scientific">Lineolata rhizophorae</name>
    <dbReference type="NCBI Taxonomy" id="578093"/>
    <lineage>
        <taxon>Eukaryota</taxon>
        <taxon>Fungi</taxon>
        <taxon>Dikarya</taxon>
        <taxon>Ascomycota</taxon>
        <taxon>Pezizomycotina</taxon>
        <taxon>Dothideomycetes</taxon>
        <taxon>Dothideomycetes incertae sedis</taxon>
        <taxon>Lineolatales</taxon>
        <taxon>Lineolataceae</taxon>
        <taxon>Lineolata</taxon>
    </lineage>
</organism>
<keyword evidence="3" id="KW-1185">Reference proteome</keyword>
<evidence type="ECO:0008006" key="4">
    <source>
        <dbReference type="Google" id="ProtNLM"/>
    </source>
</evidence>
<name>A0A6A6NQP7_9PEZI</name>
<sequence>MATGSKDYMSSSQLANRRPLSNILEKRRQVSTFSSATPKHESVVAAQGVSKDPPPPKHPVGFNDLPTEILMKIIEYVWAENWDFPSEYLAVHSSSVAASFFFSDGPPSWVFEELRQSKSAKKTPQVLFQINRRIGQIFARMAYQDRVVIVLDHTSWRNIVRLLGDNVMYLRKISLMLYAHADFLRLMGIEVATTGGQGERQRHRVLWRPQQARPFMRIPLREVQFVLPEGELLDTAFGERFSCFRKTAEWILGWFVAHFEGNKDVKVSVGHATRWIFPAEPDVQDKIWVDFKAWIDGLNEMLQRGTLQPVGGSDLGELAREDVENSAGMIVEDATTETVVVNDISLPFVCKCKYKCCWNSKVEPAE</sequence>
<dbReference type="Proteomes" id="UP000799766">
    <property type="component" value="Unassembled WGS sequence"/>
</dbReference>
<proteinExistence type="predicted"/>
<reference evidence="2" key="1">
    <citation type="journal article" date="2020" name="Stud. Mycol.">
        <title>101 Dothideomycetes genomes: a test case for predicting lifestyles and emergence of pathogens.</title>
        <authorList>
            <person name="Haridas S."/>
            <person name="Albert R."/>
            <person name="Binder M."/>
            <person name="Bloem J."/>
            <person name="Labutti K."/>
            <person name="Salamov A."/>
            <person name="Andreopoulos B."/>
            <person name="Baker S."/>
            <person name="Barry K."/>
            <person name="Bills G."/>
            <person name="Bluhm B."/>
            <person name="Cannon C."/>
            <person name="Castanera R."/>
            <person name="Culley D."/>
            <person name="Daum C."/>
            <person name="Ezra D."/>
            <person name="Gonzalez J."/>
            <person name="Henrissat B."/>
            <person name="Kuo A."/>
            <person name="Liang C."/>
            <person name="Lipzen A."/>
            <person name="Lutzoni F."/>
            <person name="Magnuson J."/>
            <person name="Mondo S."/>
            <person name="Nolan M."/>
            <person name="Ohm R."/>
            <person name="Pangilinan J."/>
            <person name="Park H.-J."/>
            <person name="Ramirez L."/>
            <person name="Alfaro M."/>
            <person name="Sun H."/>
            <person name="Tritt A."/>
            <person name="Yoshinaga Y."/>
            <person name="Zwiers L.-H."/>
            <person name="Turgeon B."/>
            <person name="Goodwin S."/>
            <person name="Spatafora J."/>
            <person name="Crous P."/>
            <person name="Grigoriev I."/>
        </authorList>
    </citation>
    <scope>NUCLEOTIDE SEQUENCE</scope>
    <source>
        <strain evidence="2">ATCC 16933</strain>
    </source>
</reference>
<feature type="region of interest" description="Disordered" evidence="1">
    <location>
        <begin position="1"/>
        <end position="61"/>
    </location>
</feature>
<evidence type="ECO:0000313" key="3">
    <source>
        <dbReference type="Proteomes" id="UP000799766"/>
    </source>
</evidence>
<protein>
    <recommendedName>
        <fullName evidence="4">F-box domain-containing protein</fullName>
    </recommendedName>
</protein>
<evidence type="ECO:0000313" key="2">
    <source>
        <dbReference type="EMBL" id="KAF2453888.1"/>
    </source>
</evidence>
<evidence type="ECO:0000256" key="1">
    <source>
        <dbReference type="SAM" id="MobiDB-lite"/>
    </source>
</evidence>
<dbReference type="AlphaFoldDB" id="A0A6A6NQP7"/>